<feature type="compositionally biased region" description="Basic residues" evidence="1">
    <location>
        <begin position="46"/>
        <end position="57"/>
    </location>
</feature>
<keyword evidence="3" id="KW-1185">Reference proteome</keyword>
<name>A0A0D3F295_9ORYZ</name>
<accession>A0A0D3F295</accession>
<reference evidence="2" key="1">
    <citation type="journal article" date="2009" name="Rice">
        <title>De Novo Next Generation Sequencing of Plant Genomes.</title>
        <authorList>
            <person name="Rounsley S."/>
            <person name="Marri P.R."/>
            <person name="Yu Y."/>
            <person name="He R."/>
            <person name="Sisneros N."/>
            <person name="Goicoechea J.L."/>
            <person name="Lee S.J."/>
            <person name="Angelova A."/>
            <person name="Kudrna D."/>
            <person name="Luo M."/>
            <person name="Affourtit J."/>
            <person name="Desany B."/>
            <person name="Knight J."/>
            <person name="Niazi F."/>
            <person name="Egholm M."/>
            <person name="Wing R.A."/>
        </authorList>
    </citation>
    <scope>NUCLEOTIDE SEQUENCE [LARGE SCALE GENOMIC DNA]</scope>
    <source>
        <strain evidence="2">cv. IRGC 105608</strain>
    </source>
</reference>
<reference evidence="2" key="2">
    <citation type="submission" date="2015-03" db="UniProtKB">
        <authorList>
            <consortium name="EnsemblPlants"/>
        </authorList>
    </citation>
    <scope>IDENTIFICATION</scope>
</reference>
<proteinExistence type="predicted"/>
<evidence type="ECO:0000313" key="3">
    <source>
        <dbReference type="Proteomes" id="UP000026960"/>
    </source>
</evidence>
<dbReference type="Proteomes" id="UP000026960">
    <property type="component" value="Chromosome 2"/>
</dbReference>
<dbReference type="EnsemblPlants" id="OBART02G08170.2">
    <property type="protein sequence ID" value="OBART02G08170.2"/>
    <property type="gene ID" value="OBART02G08170"/>
</dbReference>
<protein>
    <submittedName>
        <fullName evidence="2">Uncharacterized protein</fullName>
    </submittedName>
</protein>
<dbReference type="AlphaFoldDB" id="A0A0D3F295"/>
<organism evidence="2">
    <name type="scientific">Oryza barthii</name>
    <dbReference type="NCBI Taxonomy" id="65489"/>
    <lineage>
        <taxon>Eukaryota</taxon>
        <taxon>Viridiplantae</taxon>
        <taxon>Streptophyta</taxon>
        <taxon>Embryophyta</taxon>
        <taxon>Tracheophyta</taxon>
        <taxon>Spermatophyta</taxon>
        <taxon>Magnoliopsida</taxon>
        <taxon>Liliopsida</taxon>
        <taxon>Poales</taxon>
        <taxon>Poaceae</taxon>
        <taxon>BOP clade</taxon>
        <taxon>Oryzoideae</taxon>
        <taxon>Oryzeae</taxon>
        <taxon>Oryzinae</taxon>
        <taxon>Oryza</taxon>
    </lineage>
</organism>
<dbReference type="Gramene" id="OBART02G08170.2">
    <property type="protein sequence ID" value="OBART02G08170.2"/>
    <property type="gene ID" value="OBART02G08170"/>
</dbReference>
<sequence length="80" mass="8762">MHLLLPQPSQKPHLPPTPPSAVSAADAGNRPNLLPLFIRTPSSRPHPSRHPPTRRRTSLPVVDPLPSHPHPQGLTMNKCN</sequence>
<evidence type="ECO:0000256" key="1">
    <source>
        <dbReference type="SAM" id="MobiDB-lite"/>
    </source>
</evidence>
<evidence type="ECO:0000313" key="2">
    <source>
        <dbReference type="EnsemblPlants" id="OBART02G08170.2"/>
    </source>
</evidence>
<feature type="region of interest" description="Disordered" evidence="1">
    <location>
        <begin position="1"/>
        <end position="80"/>
    </location>
</feature>